<dbReference type="PANTHER" id="PTHR46916:SF1">
    <property type="entry name" value="TRANSMEMBRANE PROTEIN 205"/>
    <property type="match status" value="1"/>
</dbReference>
<evidence type="ECO:0000256" key="2">
    <source>
        <dbReference type="ARBA" id="ARBA00022692"/>
    </source>
</evidence>
<dbReference type="Proteomes" id="UP000694409">
    <property type="component" value="Unassembled WGS sequence"/>
</dbReference>
<evidence type="ECO:0000256" key="3">
    <source>
        <dbReference type="ARBA" id="ARBA00022989"/>
    </source>
</evidence>
<feature type="transmembrane region" description="Helical" evidence="5">
    <location>
        <begin position="87"/>
        <end position="110"/>
    </location>
</feature>
<evidence type="ECO:0000256" key="1">
    <source>
        <dbReference type="ARBA" id="ARBA00004370"/>
    </source>
</evidence>
<reference evidence="7" key="2">
    <citation type="submission" date="2025-09" db="UniProtKB">
        <authorList>
            <consortium name="Ensembl"/>
        </authorList>
    </citation>
    <scope>IDENTIFICATION</scope>
</reference>
<evidence type="ECO:0000313" key="8">
    <source>
        <dbReference type="Proteomes" id="UP000694409"/>
    </source>
</evidence>
<evidence type="ECO:0000256" key="4">
    <source>
        <dbReference type="ARBA" id="ARBA00023136"/>
    </source>
</evidence>
<evidence type="ECO:0000313" key="7">
    <source>
        <dbReference type="Ensembl" id="ENSSCAP00000008228.1"/>
    </source>
</evidence>
<dbReference type="GeneTree" id="ENSGT00390000016298"/>
<protein>
    <submittedName>
        <fullName evidence="7">Transmembrane protein 205</fullName>
    </submittedName>
</protein>
<sequence length="227" mass="24526">MASDTEPSNAIKLLHLLFLSTSWGMQIWVTFVAGFVMSRHLPRHTFGSIQRELFPYYFHISSTCAFLNLTLFAMSHPSERLGSEHKAQIIIFLVCIAASVLNTQCFGRVASDLVAELQRLESSHGLGAGAGAGSPRAPQAAPCLRPQLRAAGAALRPPPRSVLALQPPVHRVQRAEPAPPGWPALCPLRVLPAGGWAVPTPCCPAVKQLPALGIKLQHPRVERLSLC</sequence>
<evidence type="ECO:0000256" key="5">
    <source>
        <dbReference type="SAM" id="Phobius"/>
    </source>
</evidence>
<accession>A0A8C9MTP8</accession>
<feature type="transmembrane region" description="Helical" evidence="5">
    <location>
        <begin position="13"/>
        <end position="36"/>
    </location>
</feature>
<dbReference type="AlphaFoldDB" id="A0A8C9MTP8"/>
<dbReference type="PANTHER" id="PTHR46916">
    <property type="entry name" value="TRANSMEMBRANE PROTEIN 205"/>
    <property type="match status" value="1"/>
</dbReference>
<dbReference type="GO" id="GO:0016020">
    <property type="term" value="C:membrane"/>
    <property type="evidence" value="ECO:0007669"/>
    <property type="project" value="UniProtKB-SubCell"/>
</dbReference>
<reference evidence="7" key="1">
    <citation type="submission" date="2025-08" db="UniProtKB">
        <authorList>
            <consortium name="Ensembl"/>
        </authorList>
    </citation>
    <scope>IDENTIFICATION</scope>
</reference>
<keyword evidence="2 5" id="KW-0812">Transmembrane</keyword>
<dbReference type="InterPro" id="IPR042623">
    <property type="entry name" value="TMEM205"/>
</dbReference>
<evidence type="ECO:0000259" key="6">
    <source>
        <dbReference type="Pfam" id="PF13664"/>
    </source>
</evidence>
<feature type="transmembrane region" description="Helical" evidence="5">
    <location>
        <begin position="56"/>
        <end position="75"/>
    </location>
</feature>
<name>A0A8C9MTP8_SERCA</name>
<proteinExistence type="predicted"/>
<dbReference type="Pfam" id="PF13664">
    <property type="entry name" value="DUF4149"/>
    <property type="match status" value="1"/>
</dbReference>
<keyword evidence="4 5" id="KW-0472">Membrane</keyword>
<gene>
    <name evidence="7" type="primary">TMEM205</name>
</gene>
<keyword evidence="3 5" id="KW-1133">Transmembrane helix</keyword>
<dbReference type="Ensembl" id="ENSSCAT00000009289.1">
    <property type="protein sequence ID" value="ENSSCAP00000008228.1"/>
    <property type="gene ID" value="ENSSCAG00000006288.1"/>
</dbReference>
<dbReference type="InterPro" id="IPR025423">
    <property type="entry name" value="TMEM205-like"/>
</dbReference>
<comment type="subcellular location">
    <subcellularLocation>
        <location evidence="1">Membrane</location>
    </subcellularLocation>
</comment>
<organism evidence="7 8">
    <name type="scientific">Serinus canaria</name>
    <name type="common">Island canary</name>
    <name type="synonym">Fringilla canaria</name>
    <dbReference type="NCBI Taxonomy" id="9135"/>
    <lineage>
        <taxon>Eukaryota</taxon>
        <taxon>Metazoa</taxon>
        <taxon>Chordata</taxon>
        <taxon>Craniata</taxon>
        <taxon>Vertebrata</taxon>
        <taxon>Euteleostomi</taxon>
        <taxon>Archelosauria</taxon>
        <taxon>Archosauria</taxon>
        <taxon>Dinosauria</taxon>
        <taxon>Saurischia</taxon>
        <taxon>Theropoda</taxon>
        <taxon>Coelurosauria</taxon>
        <taxon>Aves</taxon>
        <taxon>Neognathae</taxon>
        <taxon>Neoaves</taxon>
        <taxon>Telluraves</taxon>
        <taxon>Australaves</taxon>
        <taxon>Passeriformes</taxon>
        <taxon>Passeroidea</taxon>
        <taxon>Fringillidae</taxon>
        <taxon>Carduelinae</taxon>
        <taxon>Serinus</taxon>
    </lineage>
</organism>
<keyword evidence="8" id="KW-1185">Reference proteome</keyword>
<feature type="domain" description="TMEM205-like" evidence="6">
    <location>
        <begin position="17"/>
        <end position="113"/>
    </location>
</feature>